<evidence type="ECO:0000313" key="4">
    <source>
        <dbReference type="EMBL" id="KAK1312039.1"/>
    </source>
</evidence>
<keyword evidence="5" id="KW-1185">Reference proteome</keyword>
<dbReference type="EMBL" id="JAUJYO010000007">
    <property type="protein sequence ID" value="KAK1312039.1"/>
    <property type="molecule type" value="Genomic_DNA"/>
</dbReference>
<feature type="chain" id="PRO_5044001304" description="DUF7906 domain-containing protein" evidence="2">
    <location>
        <begin position="25"/>
        <end position="683"/>
    </location>
</feature>
<evidence type="ECO:0000256" key="1">
    <source>
        <dbReference type="SAM" id="Phobius"/>
    </source>
</evidence>
<keyword evidence="1" id="KW-1133">Transmembrane helix</keyword>
<feature type="signal peptide" evidence="2">
    <location>
        <begin position="1"/>
        <end position="24"/>
    </location>
</feature>
<feature type="domain" description="DUF7906" evidence="3">
    <location>
        <begin position="82"/>
        <end position="294"/>
    </location>
</feature>
<dbReference type="AlphaFoldDB" id="A0AAV9EGD8"/>
<proteinExistence type="predicted"/>
<organism evidence="4 5">
    <name type="scientific">Acorus calamus</name>
    <name type="common">Sweet flag</name>
    <dbReference type="NCBI Taxonomy" id="4465"/>
    <lineage>
        <taxon>Eukaryota</taxon>
        <taxon>Viridiplantae</taxon>
        <taxon>Streptophyta</taxon>
        <taxon>Embryophyta</taxon>
        <taxon>Tracheophyta</taxon>
        <taxon>Spermatophyta</taxon>
        <taxon>Magnoliopsida</taxon>
        <taxon>Liliopsida</taxon>
        <taxon>Acoraceae</taxon>
        <taxon>Acorus</taxon>
    </lineage>
</organism>
<dbReference type="Pfam" id="PF25483">
    <property type="entry name" value="DUF7906"/>
    <property type="match status" value="1"/>
</dbReference>
<keyword evidence="1" id="KW-0812">Transmembrane</keyword>
<evidence type="ECO:0000313" key="5">
    <source>
        <dbReference type="Proteomes" id="UP001180020"/>
    </source>
</evidence>
<dbReference type="Proteomes" id="UP001180020">
    <property type="component" value="Unassembled WGS sequence"/>
</dbReference>
<accession>A0AAV9EGD8</accession>
<evidence type="ECO:0000259" key="3">
    <source>
        <dbReference type="Pfam" id="PF25483"/>
    </source>
</evidence>
<sequence length="683" mass="75860">MPIHHHHLPLLLLLLSSSSPPHLRHPLHAPGLDAFLLTNSLQDPSASKDTFPTLPKPLKHHLLSSSLPSPLLPSLLSSLSLSIPLKVILVGPSFLPSSPSLLRSFLSSALISSPFHSHHLPPLSVSHSLSLDPSLSLPPLSSRLSDALLSSLSSSPTPFHLSSLHPVPFSVVDDIVADHHSSLSDPNSFYLYLISLPRPPRPYAYSYSSARRDPSPAFSECLGTLYTSDRRYLWVDLTAGPVNYGPALSGDGLLPRGESHPLASLQHDRPRSERSIIADVASLVASAYNSLLVPTLRVPVYYDNTLTVQFVHVYGGSGRPDSSGLDFGSIEKAIRDGGLLLEGQSLKFETRNVKFDDCVICTYAVSRSMSSYTSRFLFENYTLIVSEYLDSKKLHHVLSESADEVRRSVGLNTPASAEEDEELAVLGRTLPVYVFDVDFDRMLLLDRYHQAVAFRDMVVVVRTKSVQTVSDYSCNGRHVLVQARNLERPIVGAVLQSLWGVSPTHLTWSPQHNHTTVDYTWSVGRTPFGPFSDSMSVSFVQRDAAKRNVLLTSLNASVTSAIDVVGSMDGHGGDRKLLSRKNRYIEFVQRWNLFKYKIDRVVSAMSRLEYDRALYFLRSSDHDLFAMHTLVYEASQELEASLVCFEDPPIPWVSVSLFGVAAVTFFYVVSKRDRIFKNKRKQF</sequence>
<comment type="caution">
    <text evidence="4">The sequence shown here is derived from an EMBL/GenBank/DDBJ whole genome shotgun (WGS) entry which is preliminary data.</text>
</comment>
<protein>
    <recommendedName>
        <fullName evidence="3">DUF7906 domain-containing protein</fullName>
    </recommendedName>
</protein>
<reference evidence="4" key="1">
    <citation type="journal article" date="2023" name="Nat. Commun.">
        <title>Diploid and tetraploid genomes of Acorus and the evolution of monocots.</title>
        <authorList>
            <person name="Ma L."/>
            <person name="Liu K.W."/>
            <person name="Li Z."/>
            <person name="Hsiao Y.Y."/>
            <person name="Qi Y."/>
            <person name="Fu T."/>
            <person name="Tang G.D."/>
            <person name="Zhang D."/>
            <person name="Sun W.H."/>
            <person name="Liu D.K."/>
            <person name="Li Y."/>
            <person name="Chen G.Z."/>
            <person name="Liu X.D."/>
            <person name="Liao X.Y."/>
            <person name="Jiang Y.T."/>
            <person name="Yu X."/>
            <person name="Hao Y."/>
            <person name="Huang J."/>
            <person name="Zhao X.W."/>
            <person name="Ke S."/>
            <person name="Chen Y.Y."/>
            <person name="Wu W.L."/>
            <person name="Hsu J.L."/>
            <person name="Lin Y.F."/>
            <person name="Huang M.D."/>
            <person name="Li C.Y."/>
            <person name="Huang L."/>
            <person name="Wang Z.W."/>
            <person name="Zhao X."/>
            <person name="Zhong W.Y."/>
            <person name="Peng D.H."/>
            <person name="Ahmad S."/>
            <person name="Lan S."/>
            <person name="Zhang J.S."/>
            <person name="Tsai W.C."/>
            <person name="Van de Peer Y."/>
            <person name="Liu Z.J."/>
        </authorList>
    </citation>
    <scope>NUCLEOTIDE SEQUENCE</scope>
    <source>
        <strain evidence="4">CP</strain>
    </source>
</reference>
<keyword evidence="2" id="KW-0732">Signal</keyword>
<dbReference type="PANTHER" id="PTHR31515">
    <property type="entry name" value="TRANSMEMBRANE PROTEIN-RELATED"/>
    <property type="match status" value="1"/>
</dbReference>
<evidence type="ECO:0000256" key="2">
    <source>
        <dbReference type="SAM" id="SignalP"/>
    </source>
</evidence>
<dbReference type="InterPro" id="IPR057228">
    <property type="entry name" value="DUF7906"/>
</dbReference>
<keyword evidence="1" id="KW-0472">Membrane</keyword>
<name>A0AAV9EGD8_ACOCL</name>
<feature type="transmembrane region" description="Helical" evidence="1">
    <location>
        <begin position="650"/>
        <end position="670"/>
    </location>
</feature>
<gene>
    <name evidence="4" type="ORF">QJS10_CPA07g00343</name>
</gene>
<dbReference type="PANTHER" id="PTHR31515:SF4">
    <property type="entry name" value="TRANSMEMBRANE PROTEIN"/>
    <property type="match status" value="1"/>
</dbReference>
<reference evidence="4" key="2">
    <citation type="submission" date="2023-06" db="EMBL/GenBank/DDBJ databases">
        <authorList>
            <person name="Ma L."/>
            <person name="Liu K.-W."/>
            <person name="Li Z."/>
            <person name="Hsiao Y.-Y."/>
            <person name="Qi Y."/>
            <person name="Fu T."/>
            <person name="Tang G."/>
            <person name="Zhang D."/>
            <person name="Sun W.-H."/>
            <person name="Liu D.-K."/>
            <person name="Li Y."/>
            <person name="Chen G.-Z."/>
            <person name="Liu X.-D."/>
            <person name="Liao X.-Y."/>
            <person name="Jiang Y.-T."/>
            <person name="Yu X."/>
            <person name="Hao Y."/>
            <person name="Huang J."/>
            <person name="Zhao X.-W."/>
            <person name="Ke S."/>
            <person name="Chen Y.-Y."/>
            <person name="Wu W.-L."/>
            <person name="Hsu J.-L."/>
            <person name="Lin Y.-F."/>
            <person name="Huang M.-D."/>
            <person name="Li C.-Y."/>
            <person name="Huang L."/>
            <person name="Wang Z.-W."/>
            <person name="Zhao X."/>
            <person name="Zhong W.-Y."/>
            <person name="Peng D.-H."/>
            <person name="Ahmad S."/>
            <person name="Lan S."/>
            <person name="Zhang J.-S."/>
            <person name="Tsai W.-C."/>
            <person name="Van De Peer Y."/>
            <person name="Liu Z.-J."/>
        </authorList>
    </citation>
    <scope>NUCLEOTIDE SEQUENCE</scope>
    <source>
        <strain evidence="4">CP</strain>
        <tissue evidence="4">Leaves</tissue>
    </source>
</reference>